<name>A0A7Y2EB61_UNCEI</name>
<sequence>MAPIKIALIGTHGVGKTTLCFDLASRLKRLDYALDLVKEVARDCPLPINRETTYEAQAWILHTQIARELAAASHHEIVLCDRSVLDNYAYLVHRMGRRPELEPLVASWLKGYKLLVKVPIWQPLKFDGVRDVAEAFQLGVDETIDKLIESFDVRALHLQAKDHELWPDQILEALGLPSRPEQQNLFGNPENTES</sequence>
<dbReference type="SUPFAM" id="SSF52540">
    <property type="entry name" value="P-loop containing nucleoside triphosphate hydrolases"/>
    <property type="match status" value="1"/>
</dbReference>
<proteinExistence type="predicted"/>
<accession>A0A7Y2EB61</accession>
<dbReference type="InterPro" id="IPR038727">
    <property type="entry name" value="NadR/Ttd14_AAA_dom"/>
</dbReference>
<feature type="domain" description="NadR/Ttd14 AAA" evidence="1">
    <location>
        <begin position="5"/>
        <end position="163"/>
    </location>
</feature>
<dbReference type="EMBL" id="JABDJR010000706">
    <property type="protein sequence ID" value="NNF08594.1"/>
    <property type="molecule type" value="Genomic_DNA"/>
</dbReference>
<gene>
    <name evidence="2" type="ORF">HKN21_17665</name>
</gene>
<dbReference type="AlphaFoldDB" id="A0A7Y2EB61"/>
<dbReference type="Proteomes" id="UP000547674">
    <property type="component" value="Unassembled WGS sequence"/>
</dbReference>
<evidence type="ECO:0000313" key="2">
    <source>
        <dbReference type="EMBL" id="NNF08594.1"/>
    </source>
</evidence>
<evidence type="ECO:0000259" key="1">
    <source>
        <dbReference type="Pfam" id="PF13521"/>
    </source>
</evidence>
<evidence type="ECO:0000313" key="3">
    <source>
        <dbReference type="Proteomes" id="UP000547674"/>
    </source>
</evidence>
<protein>
    <submittedName>
        <fullName evidence="2">ATP-binding protein</fullName>
    </submittedName>
</protein>
<organism evidence="2 3">
    <name type="scientific">Eiseniibacteriota bacterium</name>
    <dbReference type="NCBI Taxonomy" id="2212470"/>
    <lineage>
        <taxon>Bacteria</taxon>
        <taxon>Candidatus Eiseniibacteriota</taxon>
    </lineage>
</organism>
<dbReference type="Gene3D" id="3.40.50.300">
    <property type="entry name" value="P-loop containing nucleotide triphosphate hydrolases"/>
    <property type="match status" value="1"/>
</dbReference>
<keyword evidence="2" id="KW-0067">ATP-binding</keyword>
<keyword evidence="2" id="KW-0547">Nucleotide-binding</keyword>
<dbReference type="InterPro" id="IPR027417">
    <property type="entry name" value="P-loop_NTPase"/>
</dbReference>
<reference evidence="2 3" key="1">
    <citation type="submission" date="2020-03" db="EMBL/GenBank/DDBJ databases">
        <title>Metabolic flexibility allows generalist bacteria to become dominant in a frequently disturbed ecosystem.</title>
        <authorList>
            <person name="Chen Y.-J."/>
            <person name="Leung P.M."/>
            <person name="Bay S.K."/>
            <person name="Hugenholtz P."/>
            <person name="Kessler A.J."/>
            <person name="Shelley G."/>
            <person name="Waite D.W."/>
            <person name="Cook P.L."/>
            <person name="Greening C."/>
        </authorList>
    </citation>
    <scope>NUCLEOTIDE SEQUENCE [LARGE SCALE GENOMIC DNA]</scope>
    <source>
        <strain evidence="2">SS_bin_28</strain>
    </source>
</reference>
<comment type="caution">
    <text evidence="2">The sequence shown here is derived from an EMBL/GenBank/DDBJ whole genome shotgun (WGS) entry which is preliminary data.</text>
</comment>
<dbReference type="GO" id="GO:0005524">
    <property type="term" value="F:ATP binding"/>
    <property type="evidence" value="ECO:0007669"/>
    <property type="project" value="UniProtKB-KW"/>
</dbReference>
<dbReference type="Pfam" id="PF13521">
    <property type="entry name" value="AAA_28"/>
    <property type="match status" value="1"/>
</dbReference>